<dbReference type="Proteomes" id="UP001295794">
    <property type="component" value="Unassembled WGS sequence"/>
</dbReference>
<feature type="transmembrane region" description="Helical" evidence="1">
    <location>
        <begin position="51"/>
        <end position="75"/>
    </location>
</feature>
<keyword evidence="1" id="KW-0472">Membrane</keyword>
<reference evidence="3" key="1">
    <citation type="submission" date="2023-11" db="EMBL/GenBank/DDBJ databases">
        <authorList>
            <person name="De Vega J J."/>
            <person name="De Vega J J."/>
        </authorList>
    </citation>
    <scope>NUCLEOTIDE SEQUENCE</scope>
</reference>
<dbReference type="InterPro" id="IPR045339">
    <property type="entry name" value="DUF6534"/>
</dbReference>
<keyword evidence="1" id="KW-1133">Transmembrane helix</keyword>
<feature type="domain" description="DUF6534" evidence="2">
    <location>
        <begin position="169"/>
        <end position="256"/>
    </location>
</feature>
<keyword evidence="1" id="KW-0812">Transmembrane</keyword>
<evidence type="ECO:0000313" key="3">
    <source>
        <dbReference type="EMBL" id="CAK5272464.1"/>
    </source>
</evidence>
<accession>A0AAD2HCT3</accession>
<dbReference type="PANTHER" id="PTHR40465:SF1">
    <property type="entry name" value="DUF6534 DOMAIN-CONTAINING PROTEIN"/>
    <property type="match status" value="1"/>
</dbReference>
<evidence type="ECO:0000256" key="1">
    <source>
        <dbReference type="SAM" id="Phobius"/>
    </source>
</evidence>
<keyword evidence="4" id="KW-1185">Reference proteome</keyword>
<feature type="transmembrane region" description="Helical" evidence="1">
    <location>
        <begin position="204"/>
        <end position="226"/>
    </location>
</feature>
<proteinExistence type="predicted"/>
<gene>
    <name evidence="3" type="ORF">MYCIT1_LOCUS18114</name>
</gene>
<feature type="transmembrane region" description="Helical" evidence="1">
    <location>
        <begin position="122"/>
        <end position="143"/>
    </location>
</feature>
<protein>
    <recommendedName>
        <fullName evidence="2">DUF6534 domain-containing protein</fullName>
    </recommendedName>
</protein>
<evidence type="ECO:0000259" key="2">
    <source>
        <dbReference type="Pfam" id="PF20152"/>
    </source>
</evidence>
<feature type="transmembrane region" description="Helical" evidence="1">
    <location>
        <begin position="18"/>
        <end position="39"/>
    </location>
</feature>
<feature type="transmembrane region" description="Helical" evidence="1">
    <location>
        <begin position="95"/>
        <end position="115"/>
    </location>
</feature>
<dbReference type="AlphaFoldDB" id="A0AAD2HCT3"/>
<comment type="caution">
    <text evidence="3">The sequence shown here is derived from an EMBL/GenBank/DDBJ whole genome shotgun (WGS) entry which is preliminary data.</text>
</comment>
<name>A0AAD2HCT3_9AGAR</name>
<dbReference type="EMBL" id="CAVNYO010000181">
    <property type="protein sequence ID" value="CAK5272464.1"/>
    <property type="molecule type" value="Genomic_DNA"/>
</dbReference>
<dbReference type="PANTHER" id="PTHR40465">
    <property type="entry name" value="CHROMOSOME 1, WHOLE GENOME SHOTGUN SEQUENCE"/>
    <property type="match status" value="1"/>
</dbReference>
<sequence>MSLPAIPPGIAMITGPTMIGICLTWGFMGITLVQVYVYFTSYSHDPRGLKTLVGSLFFLDILQTAMVTADAFHWFVFGFGNMIQLNDTFLNSWDVPMLDGVISLIVQLFYCWRIYVLRKSMILPILISIVSLMQCVAGIVTAVKAHMLGQLSLISTEVVEQTMWLVGGAVADIAIAVVLCWTLLSVSNSQFRKSHNVIMRIVQLTVETNALTASVALIGLILFWAVPQHATLVVPPTAIIGKLYTNSLIAVLNNRSVGANNASAFGNKISGSAGSSGGPHYGSSVEGNTNTAVSTNMPSFKNGVHIVRTQQTDTELELSTFDQKGSVMEV</sequence>
<feature type="transmembrane region" description="Helical" evidence="1">
    <location>
        <begin position="163"/>
        <end position="184"/>
    </location>
</feature>
<organism evidence="3 4">
    <name type="scientific">Mycena citricolor</name>
    <dbReference type="NCBI Taxonomy" id="2018698"/>
    <lineage>
        <taxon>Eukaryota</taxon>
        <taxon>Fungi</taxon>
        <taxon>Dikarya</taxon>
        <taxon>Basidiomycota</taxon>
        <taxon>Agaricomycotina</taxon>
        <taxon>Agaricomycetes</taxon>
        <taxon>Agaricomycetidae</taxon>
        <taxon>Agaricales</taxon>
        <taxon>Marasmiineae</taxon>
        <taxon>Mycenaceae</taxon>
        <taxon>Mycena</taxon>
    </lineage>
</organism>
<evidence type="ECO:0000313" key="4">
    <source>
        <dbReference type="Proteomes" id="UP001295794"/>
    </source>
</evidence>
<dbReference type="Pfam" id="PF20152">
    <property type="entry name" value="DUF6534"/>
    <property type="match status" value="1"/>
</dbReference>